<feature type="chain" id="PRO_5046747442" evidence="5">
    <location>
        <begin position="22"/>
        <end position="525"/>
    </location>
</feature>
<evidence type="ECO:0000259" key="6">
    <source>
        <dbReference type="Pfam" id="PF00884"/>
    </source>
</evidence>
<dbReference type="SUPFAM" id="SSF53649">
    <property type="entry name" value="Alkaline phosphatase-like"/>
    <property type="match status" value="1"/>
</dbReference>
<dbReference type="InterPro" id="IPR017850">
    <property type="entry name" value="Alkaline_phosphatase_core_sf"/>
</dbReference>
<dbReference type="Gene3D" id="3.40.720.10">
    <property type="entry name" value="Alkaline Phosphatase, subunit A"/>
    <property type="match status" value="1"/>
</dbReference>
<keyword evidence="2" id="KW-0479">Metal-binding</keyword>
<organism evidence="7 8">
    <name type="scientific">Pontiella agarivorans</name>
    <dbReference type="NCBI Taxonomy" id="3038953"/>
    <lineage>
        <taxon>Bacteria</taxon>
        <taxon>Pseudomonadati</taxon>
        <taxon>Kiritimatiellota</taxon>
        <taxon>Kiritimatiellia</taxon>
        <taxon>Kiritimatiellales</taxon>
        <taxon>Pontiellaceae</taxon>
        <taxon>Pontiella</taxon>
    </lineage>
</organism>
<evidence type="ECO:0000313" key="8">
    <source>
        <dbReference type="Proteomes" id="UP001290861"/>
    </source>
</evidence>
<comment type="similarity">
    <text evidence="1">Belongs to the sulfatase family.</text>
</comment>
<evidence type="ECO:0000256" key="1">
    <source>
        <dbReference type="ARBA" id="ARBA00008779"/>
    </source>
</evidence>
<dbReference type="InterPro" id="IPR050738">
    <property type="entry name" value="Sulfatase"/>
</dbReference>
<reference evidence="7 8" key="1">
    <citation type="journal article" date="2024" name="Appl. Environ. Microbiol.">
        <title>Pontiella agarivorans sp. nov., a novel marine anaerobic bacterium capable of degrading macroalgal polysaccharides and fixing nitrogen.</title>
        <authorList>
            <person name="Liu N."/>
            <person name="Kivenson V."/>
            <person name="Peng X."/>
            <person name="Cui Z."/>
            <person name="Lankiewicz T.S."/>
            <person name="Gosselin K.M."/>
            <person name="English C.J."/>
            <person name="Blair E.M."/>
            <person name="O'Malley M.A."/>
            <person name="Valentine D.L."/>
        </authorList>
    </citation>
    <scope>NUCLEOTIDE SEQUENCE [LARGE SCALE GENOMIC DNA]</scope>
    <source>
        <strain evidence="7 8">NLcol2</strain>
    </source>
</reference>
<keyword evidence="8" id="KW-1185">Reference proteome</keyword>
<dbReference type="EMBL" id="JARVCO010000012">
    <property type="protein sequence ID" value="MDZ8120521.1"/>
    <property type="molecule type" value="Genomic_DNA"/>
</dbReference>
<gene>
    <name evidence="7" type="ORF">P9H32_17980</name>
</gene>
<evidence type="ECO:0000256" key="2">
    <source>
        <dbReference type="ARBA" id="ARBA00022723"/>
    </source>
</evidence>
<proteinExistence type="inferred from homology"/>
<accession>A0ABU5N2P6</accession>
<dbReference type="PROSITE" id="PS00149">
    <property type="entry name" value="SULFATASE_2"/>
    <property type="match status" value="1"/>
</dbReference>
<dbReference type="InterPro" id="IPR000917">
    <property type="entry name" value="Sulfatase_N"/>
</dbReference>
<dbReference type="Pfam" id="PF00884">
    <property type="entry name" value="Sulfatase"/>
    <property type="match status" value="1"/>
</dbReference>
<evidence type="ECO:0000256" key="5">
    <source>
        <dbReference type="SAM" id="SignalP"/>
    </source>
</evidence>
<feature type="signal peptide" evidence="5">
    <location>
        <begin position="1"/>
        <end position="21"/>
    </location>
</feature>
<evidence type="ECO:0000313" key="7">
    <source>
        <dbReference type="EMBL" id="MDZ8120521.1"/>
    </source>
</evidence>
<dbReference type="PANTHER" id="PTHR42693:SF53">
    <property type="entry name" value="ENDO-4-O-SULFATASE"/>
    <property type="match status" value="1"/>
</dbReference>
<feature type="domain" description="Sulfatase N-terminal" evidence="6">
    <location>
        <begin position="26"/>
        <end position="414"/>
    </location>
</feature>
<keyword evidence="3" id="KW-0378">Hydrolase</keyword>
<dbReference type="PANTHER" id="PTHR42693">
    <property type="entry name" value="ARYLSULFATASE FAMILY MEMBER"/>
    <property type="match status" value="1"/>
</dbReference>
<sequence length="525" mass="58362">MKKSMLFVVLALLTGIDPAFSASDRPNIVVILADDVGSGDISFYRNKFMDGKPVFETPNIDALAENGMWFTDGHSSTSLCAPTRYAIMSGKNNYRSFAPWGVWNSFHEGAIKKGDTTLGTVARDGGYATGFIGKWHLGLNFKKRNGEGFYRGSDKDDKVVNADMTQVAYGGPIDMGFEYSYALPTGVQGPLYLAYENEKWAPFEEGVSEIICFNEENGWDPETVTEADKKGVGAKGVLTISDKGPGMGDSRWDTSRIPDIISSKAVGFINQHANKKPFFLYYCSPEAHRPHIPPAEMDGVKIRGTLASRHMECIKVLDLEVKRIVDALKANGVFENTLIFFMTDNGGLTWNVPGTMESGHRPSGNYRGAKSAPHEGGHRVPFVAHWPKYIKPGQLSGELVVTHDLMATVARIVGTELRDEDTLDSTNILPLLLGQAFKPRDFLAWQSGATFEVMYREGPWKLIIQSNHELSKWDPIELYNLESNPNESPKKNLINHPEYKARAEKMFEKYVKIRKSGVRTAPVNF</sequence>
<dbReference type="RefSeq" id="WP_322610295.1">
    <property type="nucleotide sequence ID" value="NZ_JARVCO010000012.1"/>
</dbReference>
<comment type="caution">
    <text evidence="7">The sequence shown here is derived from an EMBL/GenBank/DDBJ whole genome shotgun (WGS) entry which is preliminary data.</text>
</comment>
<keyword evidence="5" id="KW-0732">Signal</keyword>
<evidence type="ECO:0000256" key="4">
    <source>
        <dbReference type="ARBA" id="ARBA00022837"/>
    </source>
</evidence>
<dbReference type="InterPro" id="IPR024607">
    <property type="entry name" value="Sulfatase_CS"/>
</dbReference>
<protein>
    <submittedName>
        <fullName evidence="7">Arylsulfatase</fullName>
    </submittedName>
</protein>
<name>A0ABU5N2P6_9BACT</name>
<keyword evidence="4" id="KW-0106">Calcium</keyword>
<dbReference type="Proteomes" id="UP001290861">
    <property type="component" value="Unassembled WGS sequence"/>
</dbReference>
<dbReference type="CDD" id="cd16143">
    <property type="entry name" value="ARS_like"/>
    <property type="match status" value="1"/>
</dbReference>
<evidence type="ECO:0000256" key="3">
    <source>
        <dbReference type="ARBA" id="ARBA00022801"/>
    </source>
</evidence>